<dbReference type="Proteomes" id="UP000637628">
    <property type="component" value="Unassembled WGS sequence"/>
</dbReference>
<accession>A0ABQ3Z7T7</accession>
<name>A0ABQ3Z7T7_9ACTN</name>
<protein>
    <submittedName>
        <fullName evidence="2">Uncharacterized protein</fullName>
    </submittedName>
</protein>
<proteinExistence type="predicted"/>
<feature type="region of interest" description="Disordered" evidence="1">
    <location>
        <begin position="1"/>
        <end position="57"/>
    </location>
</feature>
<gene>
    <name evidence="2" type="ORF">Adu01nite_72480</name>
</gene>
<evidence type="ECO:0000313" key="3">
    <source>
        <dbReference type="Proteomes" id="UP000637628"/>
    </source>
</evidence>
<dbReference type="EMBL" id="BOML01000058">
    <property type="protein sequence ID" value="GIE05898.1"/>
    <property type="molecule type" value="Genomic_DNA"/>
</dbReference>
<organism evidence="2 3">
    <name type="scientific">Paractinoplanes durhamensis</name>
    <dbReference type="NCBI Taxonomy" id="113563"/>
    <lineage>
        <taxon>Bacteria</taxon>
        <taxon>Bacillati</taxon>
        <taxon>Actinomycetota</taxon>
        <taxon>Actinomycetes</taxon>
        <taxon>Micromonosporales</taxon>
        <taxon>Micromonosporaceae</taxon>
        <taxon>Paractinoplanes</taxon>
    </lineage>
</organism>
<comment type="caution">
    <text evidence="2">The sequence shown here is derived from an EMBL/GenBank/DDBJ whole genome shotgun (WGS) entry which is preliminary data.</text>
</comment>
<evidence type="ECO:0000313" key="2">
    <source>
        <dbReference type="EMBL" id="GIE05898.1"/>
    </source>
</evidence>
<sequence length="74" mass="8455">MFQDQEIPNRTRTPRPQPQRRRDPAHARKQAALSSVQEWHSIDRKDRMRPALDSSSAMSSYLRNGALLAAAGLR</sequence>
<evidence type="ECO:0000256" key="1">
    <source>
        <dbReference type="SAM" id="MobiDB-lite"/>
    </source>
</evidence>
<feature type="compositionally biased region" description="Basic and acidic residues" evidence="1">
    <location>
        <begin position="40"/>
        <end position="50"/>
    </location>
</feature>
<keyword evidence="3" id="KW-1185">Reference proteome</keyword>
<reference evidence="2 3" key="1">
    <citation type="submission" date="2021-01" db="EMBL/GenBank/DDBJ databases">
        <title>Whole genome shotgun sequence of Actinoplanes durhamensis NBRC 14914.</title>
        <authorList>
            <person name="Komaki H."/>
            <person name="Tamura T."/>
        </authorList>
    </citation>
    <scope>NUCLEOTIDE SEQUENCE [LARGE SCALE GENOMIC DNA]</scope>
    <source>
        <strain evidence="2 3">NBRC 14914</strain>
    </source>
</reference>